<dbReference type="SUPFAM" id="SSF53822">
    <property type="entry name" value="Periplasmic binding protein-like I"/>
    <property type="match status" value="1"/>
</dbReference>
<dbReference type="PROSITE" id="PS50932">
    <property type="entry name" value="HTH_LACI_2"/>
    <property type="match status" value="1"/>
</dbReference>
<reference evidence="6" key="1">
    <citation type="submission" date="2016-10" db="EMBL/GenBank/DDBJ databases">
        <authorList>
            <person name="Varghese N."/>
            <person name="Submissions S."/>
        </authorList>
    </citation>
    <scope>NUCLEOTIDE SEQUENCE [LARGE SCALE GENOMIC DNA]</scope>
    <source>
        <strain evidence="6">CGMCC 1.10784</strain>
    </source>
</reference>
<dbReference type="OrthoDB" id="43195at2"/>
<keyword evidence="6" id="KW-1185">Reference proteome</keyword>
<dbReference type="PRINTS" id="PR00036">
    <property type="entry name" value="HTHLACI"/>
</dbReference>
<evidence type="ECO:0000256" key="1">
    <source>
        <dbReference type="ARBA" id="ARBA00023015"/>
    </source>
</evidence>
<protein>
    <submittedName>
        <fullName evidence="5">Transcriptional regulator, LacI family</fullName>
    </submittedName>
</protein>
<dbReference type="SMART" id="SM00354">
    <property type="entry name" value="HTH_LACI"/>
    <property type="match status" value="1"/>
</dbReference>
<dbReference type="PANTHER" id="PTHR30146">
    <property type="entry name" value="LACI-RELATED TRANSCRIPTIONAL REPRESSOR"/>
    <property type="match status" value="1"/>
</dbReference>
<evidence type="ECO:0000259" key="4">
    <source>
        <dbReference type="PROSITE" id="PS50932"/>
    </source>
</evidence>
<dbReference type="AlphaFoldDB" id="A0A1I1X0K8"/>
<evidence type="ECO:0000256" key="2">
    <source>
        <dbReference type="ARBA" id="ARBA00023125"/>
    </source>
</evidence>
<dbReference type="RefSeq" id="WP_091183923.1">
    <property type="nucleotide sequence ID" value="NZ_FOMT01000002.1"/>
</dbReference>
<organism evidence="5 6">
    <name type="scientific">Paenibacillus catalpae</name>
    <dbReference type="NCBI Taxonomy" id="1045775"/>
    <lineage>
        <taxon>Bacteria</taxon>
        <taxon>Bacillati</taxon>
        <taxon>Bacillota</taxon>
        <taxon>Bacilli</taxon>
        <taxon>Bacillales</taxon>
        <taxon>Paenibacillaceae</taxon>
        <taxon>Paenibacillus</taxon>
    </lineage>
</organism>
<dbReference type="Pfam" id="PF00356">
    <property type="entry name" value="LacI"/>
    <property type="match status" value="1"/>
</dbReference>
<dbReference type="SUPFAM" id="SSF47413">
    <property type="entry name" value="lambda repressor-like DNA-binding domains"/>
    <property type="match status" value="1"/>
</dbReference>
<dbReference type="InterPro" id="IPR010982">
    <property type="entry name" value="Lambda_DNA-bd_dom_sf"/>
</dbReference>
<dbReference type="CDD" id="cd01392">
    <property type="entry name" value="HTH_LacI"/>
    <property type="match status" value="1"/>
</dbReference>
<dbReference type="InterPro" id="IPR028082">
    <property type="entry name" value="Peripla_BP_I"/>
</dbReference>
<dbReference type="STRING" id="1045775.SAMN05216378_1890"/>
<name>A0A1I1X0K8_9BACL</name>
<dbReference type="InterPro" id="IPR046335">
    <property type="entry name" value="LacI/GalR-like_sensor"/>
</dbReference>
<dbReference type="InterPro" id="IPR000843">
    <property type="entry name" value="HTH_LacI"/>
</dbReference>
<dbReference type="Proteomes" id="UP000198855">
    <property type="component" value="Unassembled WGS sequence"/>
</dbReference>
<evidence type="ECO:0000313" key="6">
    <source>
        <dbReference type="Proteomes" id="UP000198855"/>
    </source>
</evidence>
<keyword evidence="2" id="KW-0238">DNA-binding</keyword>
<evidence type="ECO:0000256" key="3">
    <source>
        <dbReference type="ARBA" id="ARBA00023163"/>
    </source>
</evidence>
<accession>A0A1I1X0K8</accession>
<dbReference type="GO" id="GO:0003700">
    <property type="term" value="F:DNA-binding transcription factor activity"/>
    <property type="evidence" value="ECO:0007669"/>
    <property type="project" value="TreeGrafter"/>
</dbReference>
<keyword evidence="1" id="KW-0805">Transcription regulation</keyword>
<dbReference type="PANTHER" id="PTHR30146:SF149">
    <property type="entry name" value="HTH-TYPE TRANSCRIPTIONAL REGULATOR EBGR"/>
    <property type="match status" value="1"/>
</dbReference>
<dbReference type="Gene3D" id="1.10.260.40">
    <property type="entry name" value="lambda repressor-like DNA-binding domains"/>
    <property type="match status" value="1"/>
</dbReference>
<evidence type="ECO:0000313" key="5">
    <source>
        <dbReference type="EMBL" id="SFD98890.1"/>
    </source>
</evidence>
<dbReference type="GO" id="GO:0000976">
    <property type="term" value="F:transcription cis-regulatory region binding"/>
    <property type="evidence" value="ECO:0007669"/>
    <property type="project" value="TreeGrafter"/>
</dbReference>
<dbReference type="EMBL" id="FOMT01000002">
    <property type="protein sequence ID" value="SFD98890.1"/>
    <property type="molecule type" value="Genomic_DNA"/>
</dbReference>
<proteinExistence type="predicted"/>
<gene>
    <name evidence="5" type="ORF">SAMN05216378_1890</name>
</gene>
<dbReference type="Gene3D" id="3.40.50.2300">
    <property type="match status" value="2"/>
</dbReference>
<dbReference type="CDD" id="cd01544">
    <property type="entry name" value="PBP1_GalR"/>
    <property type="match status" value="1"/>
</dbReference>
<feature type="domain" description="HTH lacI-type" evidence="4">
    <location>
        <begin position="2"/>
        <end position="57"/>
    </location>
</feature>
<dbReference type="Pfam" id="PF13377">
    <property type="entry name" value="Peripla_BP_3"/>
    <property type="match status" value="1"/>
</dbReference>
<sequence length="340" mass="38147">MATIKQIASEAGVSPATVSRVLNNDLSLSVSEETRSRIFSIAEQLQYKPARLKRMKQDQLLSTLKIGLVMWSTLEDEHSDPYFGAIRRGIETRCEELGIAIDKVIRGVLKTEQTPLTELDGLIVVGSVDDQEIYRLYPHRERVIFVNHDLTPDDCDSVQLNFAQAMKEVLRHLHELGHTEIGFIGGSSDSGLQREEGQYEDPRTRIFAELQKKRGNYNPELMYLADWSSNGGYETMLRMLDDGHRPSACFIASDPMAVGALRALHERGLRVPEDMAIIGFDDIEVSAFLTPPLTTVRVHTELMGRTAVQLLLERVEGREITSHITINTKLVVRESSGSSK</sequence>
<keyword evidence="3" id="KW-0804">Transcription</keyword>